<dbReference type="EMBL" id="FOUJ01000003">
    <property type="protein sequence ID" value="SFM61208.1"/>
    <property type="molecule type" value="Genomic_DNA"/>
</dbReference>
<accession>A0A1I4S9N9</accession>
<name>A0A1I4S9N9_9EURY</name>
<sequence length="163" mass="18085">MDDVSISEKGSTDELLQMVVFQLGGEEFGVEIMKVQEIIRMPEITQIPQSPEFVEGVINLRGRIIVVINLDKRFNLVSKEEDEHSRIIVVEIGDHVVGMIVDSVNEVLRIPASSVDPAPELVMSNVSKEYITGVGKMDDRLLILLDLGKVMGKKEVDDIAKLA</sequence>
<evidence type="ECO:0000313" key="2">
    <source>
        <dbReference type="EMBL" id="SFM61208.1"/>
    </source>
</evidence>
<dbReference type="Gene3D" id="2.30.30.40">
    <property type="entry name" value="SH3 Domains"/>
    <property type="match status" value="1"/>
</dbReference>
<reference evidence="3" key="1">
    <citation type="submission" date="2016-10" db="EMBL/GenBank/DDBJ databases">
        <authorList>
            <person name="Varghese N."/>
            <person name="Submissions S."/>
        </authorList>
    </citation>
    <scope>NUCLEOTIDE SEQUENCE [LARGE SCALE GENOMIC DNA]</scope>
    <source>
        <strain evidence="3">Mob M</strain>
    </source>
</reference>
<dbReference type="AlphaFoldDB" id="A0A1I4S9N9"/>
<evidence type="ECO:0000259" key="1">
    <source>
        <dbReference type="PROSITE" id="PS50851"/>
    </source>
</evidence>
<feature type="domain" description="CheW-like" evidence="1">
    <location>
        <begin position="15"/>
        <end position="156"/>
    </location>
</feature>
<dbReference type="Proteomes" id="UP000198535">
    <property type="component" value="Unassembled WGS sequence"/>
</dbReference>
<gene>
    <name evidence="2" type="ORF">SAMN04488696_1855</name>
</gene>
<keyword evidence="3" id="KW-1185">Reference proteome</keyword>
<dbReference type="OrthoDB" id="115049at2157"/>
<dbReference type="Pfam" id="PF01584">
    <property type="entry name" value="CheW"/>
    <property type="match status" value="1"/>
</dbReference>
<dbReference type="CDD" id="cd00732">
    <property type="entry name" value="CheW"/>
    <property type="match status" value="1"/>
</dbReference>
<evidence type="ECO:0000313" key="3">
    <source>
        <dbReference type="Proteomes" id="UP000198535"/>
    </source>
</evidence>
<dbReference type="InterPro" id="IPR036061">
    <property type="entry name" value="CheW-like_dom_sf"/>
</dbReference>
<dbReference type="GO" id="GO:0006935">
    <property type="term" value="P:chemotaxis"/>
    <property type="evidence" value="ECO:0007669"/>
    <property type="project" value="InterPro"/>
</dbReference>
<dbReference type="InterPro" id="IPR039315">
    <property type="entry name" value="CheW"/>
</dbReference>
<dbReference type="GO" id="GO:0007165">
    <property type="term" value="P:signal transduction"/>
    <property type="evidence" value="ECO:0007669"/>
    <property type="project" value="InterPro"/>
</dbReference>
<organism evidence="2 3">
    <name type="scientific">Methanolobus profundi</name>
    <dbReference type="NCBI Taxonomy" id="487685"/>
    <lineage>
        <taxon>Archaea</taxon>
        <taxon>Methanobacteriati</taxon>
        <taxon>Methanobacteriota</taxon>
        <taxon>Stenosarchaea group</taxon>
        <taxon>Methanomicrobia</taxon>
        <taxon>Methanosarcinales</taxon>
        <taxon>Methanosarcinaceae</taxon>
        <taxon>Methanolobus</taxon>
    </lineage>
</organism>
<dbReference type="PANTHER" id="PTHR22617:SF23">
    <property type="entry name" value="CHEMOTAXIS PROTEIN CHEW"/>
    <property type="match status" value="1"/>
</dbReference>
<dbReference type="GO" id="GO:0005829">
    <property type="term" value="C:cytosol"/>
    <property type="evidence" value="ECO:0007669"/>
    <property type="project" value="TreeGrafter"/>
</dbReference>
<dbReference type="SMART" id="SM00260">
    <property type="entry name" value="CheW"/>
    <property type="match status" value="1"/>
</dbReference>
<dbReference type="SUPFAM" id="SSF50341">
    <property type="entry name" value="CheW-like"/>
    <property type="match status" value="1"/>
</dbReference>
<dbReference type="STRING" id="487685.SAMN04488696_1855"/>
<dbReference type="PROSITE" id="PS50851">
    <property type="entry name" value="CHEW"/>
    <property type="match status" value="1"/>
</dbReference>
<dbReference type="Gene3D" id="2.40.50.180">
    <property type="entry name" value="CheA-289, Domain 4"/>
    <property type="match status" value="1"/>
</dbReference>
<dbReference type="InterPro" id="IPR002545">
    <property type="entry name" value="CheW-lke_dom"/>
</dbReference>
<protein>
    <submittedName>
        <fullName evidence="2">Purine-binding chemotaxis protein CheW</fullName>
    </submittedName>
</protein>
<proteinExistence type="predicted"/>
<dbReference type="PANTHER" id="PTHR22617">
    <property type="entry name" value="CHEMOTAXIS SENSOR HISTIDINE KINASE-RELATED"/>
    <property type="match status" value="1"/>
</dbReference>
<dbReference type="RefSeq" id="WP_091936228.1">
    <property type="nucleotide sequence ID" value="NZ_FOUJ01000003.1"/>
</dbReference>